<sequence length="163" mass="17113">MTTAIPSSTSGNECKGSERAASEAHRGSSGTAKTEQMPAFAVVAAEIARCLSRAGSTTVFLVSVDYVIRPVPRRTISEAETAAPRADPLTSQLAATRVNRIEEVVPRTSPYAKNYREGRSLASGAPPPAADVAAGARGERHRRGAADEAPTAALWPSAKVQWL</sequence>
<feature type="region of interest" description="Disordered" evidence="1">
    <location>
        <begin position="117"/>
        <end position="150"/>
    </location>
</feature>
<keyword evidence="3" id="KW-1185">Reference proteome</keyword>
<reference evidence="2 3" key="1">
    <citation type="submission" date="2021-02" db="EMBL/GenBank/DDBJ databases">
        <title>Leishmania (Mundinia) enrietti genome sequencing and assembly.</title>
        <authorList>
            <person name="Almutairi H."/>
            <person name="Gatherer D."/>
        </authorList>
    </citation>
    <scope>NUCLEOTIDE SEQUENCE [LARGE SCALE GENOMIC DNA]</scope>
    <source>
        <strain evidence="2">CUR178</strain>
    </source>
</reference>
<feature type="region of interest" description="Disordered" evidence="1">
    <location>
        <begin position="1"/>
        <end position="35"/>
    </location>
</feature>
<dbReference type="EMBL" id="JAFHKP010000006">
    <property type="protein sequence ID" value="KAG5485914.1"/>
    <property type="molecule type" value="Genomic_DNA"/>
</dbReference>
<dbReference type="KEGG" id="lenr:94174659"/>
<proteinExistence type="predicted"/>
<feature type="compositionally biased region" description="Basic and acidic residues" evidence="1">
    <location>
        <begin position="15"/>
        <end position="26"/>
    </location>
</feature>
<dbReference type="RefSeq" id="XP_067695639.1">
    <property type="nucleotide sequence ID" value="XM_067839149.1"/>
</dbReference>
<dbReference type="Proteomes" id="UP000674179">
    <property type="component" value="Chromosome 6"/>
</dbReference>
<dbReference type="GeneID" id="94174659"/>
<name>A0A836KSP9_LEIEN</name>
<comment type="caution">
    <text evidence="2">The sequence shown here is derived from an EMBL/GenBank/DDBJ whole genome shotgun (WGS) entry which is preliminary data.</text>
</comment>
<evidence type="ECO:0000256" key="1">
    <source>
        <dbReference type="SAM" id="MobiDB-lite"/>
    </source>
</evidence>
<accession>A0A836KSP9</accession>
<dbReference type="OrthoDB" id="10530852at2759"/>
<evidence type="ECO:0000313" key="2">
    <source>
        <dbReference type="EMBL" id="KAG5485914.1"/>
    </source>
</evidence>
<evidence type="ECO:0000313" key="3">
    <source>
        <dbReference type="Proteomes" id="UP000674179"/>
    </source>
</evidence>
<feature type="compositionally biased region" description="Polar residues" evidence="1">
    <location>
        <begin position="1"/>
        <end position="12"/>
    </location>
</feature>
<gene>
    <name evidence="2" type="ORF">CUR178_07508</name>
</gene>
<dbReference type="AlphaFoldDB" id="A0A836KSP9"/>
<protein>
    <submittedName>
        <fullName evidence="2">Uncharacterized protein</fullName>
    </submittedName>
</protein>
<organism evidence="2 3">
    <name type="scientific">Leishmania enriettii</name>
    <dbReference type="NCBI Taxonomy" id="5663"/>
    <lineage>
        <taxon>Eukaryota</taxon>
        <taxon>Discoba</taxon>
        <taxon>Euglenozoa</taxon>
        <taxon>Kinetoplastea</taxon>
        <taxon>Metakinetoplastina</taxon>
        <taxon>Trypanosomatida</taxon>
        <taxon>Trypanosomatidae</taxon>
        <taxon>Leishmaniinae</taxon>
        <taxon>Leishmania</taxon>
    </lineage>
</organism>